<name>A0AAU9MYL1_9ASTR</name>
<dbReference type="PANTHER" id="PTHR31099">
    <property type="entry name" value="OS06G0165300 PROTEIN"/>
    <property type="match status" value="1"/>
</dbReference>
<dbReference type="EMBL" id="CAKMRJ010003334">
    <property type="protein sequence ID" value="CAH1430621.1"/>
    <property type="molecule type" value="Genomic_DNA"/>
</dbReference>
<dbReference type="Proteomes" id="UP001157418">
    <property type="component" value="Unassembled WGS sequence"/>
</dbReference>
<dbReference type="PANTHER" id="PTHR31099:SF28">
    <property type="entry name" value="F5J5.12"/>
    <property type="match status" value="1"/>
</dbReference>
<accession>A0AAU9MYL1</accession>
<protein>
    <recommendedName>
        <fullName evidence="1">Transposase (putative) gypsy type domain-containing protein</fullName>
    </recommendedName>
</protein>
<evidence type="ECO:0000313" key="2">
    <source>
        <dbReference type="EMBL" id="CAH1430621.1"/>
    </source>
</evidence>
<evidence type="ECO:0000259" key="1">
    <source>
        <dbReference type="Pfam" id="PF04195"/>
    </source>
</evidence>
<feature type="domain" description="Transposase (putative) gypsy type" evidence="1">
    <location>
        <begin position="56"/>
        <end position="117"/>
    </location>
</feature>
<dbReference type="AlphaFoldDB" id="A0AAU9MYL1"/>
<dbReference type="Pfam" id="PF04195">
    <property type="entry name" value="Transposase_28"/>
    <property type="match status" value="1"/>
</dbReference>
<dbReference type="InterPro" id="IPR007321">
    <property type="entry name" value="Transposase_28"/>
</dbReference>
<evidence type="ECO:0000313" key="3">
    <source>
        <dbReference type="Proteomes" id="UP001157418"/>
    </source>
</evidence>
<gene>
    <name evidence="2" type="ORF">LVIROSA_LOCUS17381</name>
</gene>
<reference evidence="2 3" key="1">
    <citation type="submission" date="2022-01" db="EMBL/GenBank/DDBJ databases">
        <authorList>
            <person name="Xiong W."/>
            <person name="Schranz E."/>
        </authorList>
    </citation>
    <scope>NUCLEOTIDE SEQUENCE [LARGE SCALE GENOMIC DNA]</scope>
</reference>
<proteinExistence type="predicted"/>
<sequence length="263" mass="30269">MANKEISSIRTMKSKITPKTLTDIMKKYEIDPQFHPRFPDPGNAIVDAPEGFVGVYRMFFKSGLRLPSFGFLKIVLYYYNLHISQITPNGFRKIVCFVMLCSALDIAPSITIFRHFYVPMSNRDWVSLFLHHRVVEIYDGLLTSIKYWKEEFFFVNDSAFSEPMAYGVTFDRVVNPSPELSLKEQSTADCLLENFVKWIDPKEVMLDMAGIISHWKKLGKKLLETLAGLEVTLLERLHRKRLSSSIMITEEATLPNSPFLVGI</sequence>
<organism evidence="2 3">
    <name type="scientific">Lactuca virosa</name>
    <dbReference type="NCBI Taxonomy" id="75947"/>
    <lineage>
        <taxon>Eukaryota</taxon>
        <taxon>Viridiplantae</taxon>
        <taxon>Streptophyta</taxon>
        <taxon>Embryophyta</taxon>
        <taxon>Tracheophyta</taxon>
        <taxon>Spermatophyta</taxon>
        <taxon>Magnoliopsida</taxon>
        <taxon>eudicotyledons</taxon>
        <taxon>Gunneridae</taxon>
        <taxon>Pentapetalae</taxon>
        <taxon>asterids</taxon>
        <taxon>campanulids</taxon>
        <taxon>Asterales</taxon>
        <taxon>Asteraceae</taxon>
        <taxon>Cichorioideae</taxon>
        <taxon>Cichorieae</taxon>
        <taxon>Lactucinae</taxon>
        <taxon>Lactuca</taxon>
    </lineage>
</organism>
<comment type="caution">
    <text evidence="2">The sequence shown here is derived from an EMBL/GenBank/DDBJ whole genome shotgun (WGS) entry which is preliminary data.</text>
</comment>
<keyword evidence="3" id="KW-1185">Reference proteome</keyword>